<comment type="caution">
    <text evidence="1">The sequence shown here is derived from an EMBL/GenBank/DDBJ whole genome shotgun (WGS) entry which is preliminary data.</text>
</comment>
<dbReference type="EMBL" id="CAVMJV010000162">
    <property type="protein sequence ID" value="CAK5118126.1"/>
    <property type="molecule type" value="Genomic_DNA"/>
</dbReference>
<evidence type="ECO:0000313" key="1">
    <source>
        <dbReference type="EMBL" id="CAK5118126.1"/>
    </source>
</evidence>
<accession>A0ACB1B2L2</accession>
<organism evidence="1 2">
    <name type="scientific">Meloidogyne enterolobii</name>
    <name type="common">Root-knot nematode worm</name>
    <name type="synonym">Meloidogyne mayaguensis</name>
    <dbReference type="NCBI Taxonomy" id="390850"/>
    <lineage>
        <taxon>Eukaryota</taxon>
        <taxon>Metazoa</taxon>
        <taxon>Ecdysozoa</taxon>
        <taxon>Nematoda</taxon>
        <taxon>Chromadorea</taxon>
        <taxon>Rhabditida</taxon>
        <taxon>Tylenchina</taxon>
        <taxon>Tylenchomorpha</taxon>
        <taxon>Tylenchoidea</taxon>
        <taxon>Meloidogynidae</taxon>
        <taxon>Meloidogyninae</taxon>
        <taxon>Meloidogyne</taxon>
    </lineage>
</organism>
<name>A0ACB1B2L2_MELEN</name>
<gene>
    <name evidence="1" type="ORF">MENTE1834_LOCUS46200</name>
</gene>
<keyword evidence="2" id="KW-1185">Reference proteome</keyword>
<reference evidence="1" key="1">
    <citation type="submission" date="2023-11" db="EMBL/GenBank/DDBJ databases">
        <authorList>
            <person name="Poullet M."/>
        </authorList>
    </citation>
    <scope>NUCLEOTIDE SEQUENCE</scope>
    <source>
        <strain evidence="1">E1834</strain>
    </source>
</reference>
<protein>
    <submittedName>
        <fullName evidence="1">Uncharacterized protein</fullName>
    </submittedName>
</protein>
<evidence type="ECO:0000313" key="2">
    <source>
        <dbReference type="Proteomes" id="UP001497535"/>
    </source>
</evidence>
<proteinExistence type="predicted"/>
<dbReference type="Proteomes" id="UP001497535">
    <property type="component" value="Unassembled WGS sequence"/>
</dbReference>
<sequence>MLFTALIYFQVPQLYFLFFLFITAFLCFSLLISTSAFCCQMAKSPACPSNLRDNSTSCGEIKEFTTYSFLFLPSKTIN</sequence>